<proteinExistence type="predicted"/>
<dbReference type="RefSeq" id="WP_238752512.1">
    <property type="nucleotide sequence ID" value="NZ_CAKLPZ010000007.1"/>
</dbReference>
<evidence type="ECO:0000313" key="2">
    <source>
        <dbReference type="Proteomes" id="UP000837803"/>
    </source>
</evidence>
<comment type="caution">
    <text evidence="1">The sequence shown here is derived from an EMBL/GenBank/DDBJ whole genome shotgun (WGS) entry which is preliminary data.</text>
</comment>
<accession>A0ABN8FB96</accession>
<name>A0ABN8FB96_9BACT</name>
<keyword evidence="2" id="KW-1185">Reference proteome</keyword>
<protein>
    <submittedName>
        <fullName evidence="1">Uncharacterized protein</fullName>
    </submittedName>
</protein>
<sequence>MLTRVGTPSPLQVAAGQYVTVSLQVQSDRDLTGQVLRLNPATFSTLSPPAGVTDVYSLVYPTAPGTYPMQLDGPAVWGRHRVEITVLSPRSFRLTLGFIATSLTGFIGGATAPNPAQPFTPYASTDSAVGLHLRAGSDELTTYVPVALRPFCGGSDVEFVFSTRKTEGRQRITAKINPKANSDVFVGVYRTRGATGGRGVVADIDLHYAKAGSSTPQDVDGLPRTAFIKALRYDPSSGTDGGKSLIYIDLDTDYAEVDYRVYVVYNNGEGWESCVSQAKPAPELPVIAGDISYSLDDGTTEYTEGCLTSIPPCKSFAVTVRMDAASYRAALTAAGLDGDMTDYFRGVSVTRQASFTGLPSGPALLVSQGIDVNGAFATVQHEVDPGTTFLVFAFRFKLPTESQVVYCPVQLSAVDYGQLIAPDKVCAEQAEALRIDLPAALPDGRVVVTQYDRAGQYEAGQGVVTDGTAIEIDPTTIPLGTSRCYEVCVEQNVPAAQPCTCDCGCVNVYFQVKPNSDGQTYTYTVGVNRPDLLASKIKTLNGGGQTVTGQARITGTGTIRGASYGDPQDVYLSAVVTLEDGCVFRSPLQTLSPANGDDVPNLKLCEATCDCADVPPPPPECDNFASITHACTDDGVLTIEHTQDFSATVATDVIECSLNGQTWGACQASYSTPVRVRRRVTFTEACPPIALDYQAACEVQADCLNTADLELEQTDTALTLTVVGDYSSQAVTETAYYSLNGGKTFEDYTGPVTITGSEDIRAYAVVRFGDGCPTITTPIQSGAGQLNTADPFVAYCDEAGETTGYAAVSFADGLPQTTYFDNKLRQQASPPAGSPCEAFAPCSTC</sequence>
<evidence type="ECO:0000313" key="1">
    <source>
        <dbReference type="EMBL" id="CAH1002689.1"/>
    </source>
</evidence>
<dbReference type="Proteomes" id="UP000837803">
    <property type="component" value="Unassembled WGS sequence"/>
</dbReference>
<gene>
    <name evidence="1" type="ORF">LEM8419_03561</name>
</gene>
<dbReference type="EMBL" id="CAKLPZ010000007">
    <property type="protein sequence ID" value="CAH1002689.1"/>
    <property type="molecule type" value="Genomic_DNA"/>
</dbReference>
<organism evidence="1 2">
    <name type="scientific">Neolewinella maritima</name>
    <dbReference type="NCBI Taxonomy" id="1383882"/>
    <lineage>
        <taxon>Bacteria</taxon>
        <taxon>Pseudomonadati</taxon>
        <taxon>Bacteroidota</taxon>
        <taxon>Saprospiria</taxon>
        <taxon>Saprospirales</taxon>
        <taxon>Lewinellaceae</taxon>
        <taxon>Neolewinella</taxon>
    </lineage>
</organism>
<reference evidence="1" key="1">
    <citation type="submission" date="2021-12" db="EMBL/GenBank/DDBJ databases">
        <authorList>
            <person name="Rodrigo-Torres L."/>
            <person name="Arahal R. D."/>
            <person name="Lucena T."/>
        </authorList>
    </citation>
    <scope>NUCLEOTIDE SEQUENCE</scope>
    <source>
        <strain evidence="1">CECT 8419</strain>
    </source>
</reference>